<dbReference type="HOGENOM" id="CLU_679594_0_0_0"/>
<dbReference type="EMBL" id="CP002445">
    <property type="protein sequence ID" value="ADU97753.1"/>
    <property type="molecule type" value="Genomic_DNA"/>
</dbReference>
<dbReference type="KEGG" id="tam:Theam_1797"/>
<evidence type="ECO:0000313" key="3">
    <source>
        <dbReference type="Proteomes" id="UP000006362"/>
    </source>
</evidence>
<dbReference type="AlphaFoldDB" id="E8T6T0"/>
<name>E8T6T0_THEA1</name>
<keyword evidence="3" id="KW-1185">Reference proteome</keyword>
<organism evidence="2 3">
    <name type="scientific">Thermovibrio ammonificans (strain DSM 15698 / JCM 12110 / HB-1)</name>
    <dbReference type="NCBI Taxonomy" id="648996"/>
    <lineage>
        <taxon>Bacteria</taxon>
        <taxon>Pseudomonadati</taxon>
        <taxon>Aquificota</taxon>
        <taxon>Aquificia</taxon>
        <taxon>Desulfurobacteriales</taxon>
        <taxon>Desulfurobacteriaceae</taxon>
        <taxon>Thermovibrio</taxon>
    </lineage>
</organism>
<dbReference type="RefSeq" id="WP_013524957.1">
    <property type="nucleotide sequence ID" value="NC_014917.1"/>
</dbReference>
<dbReference type="Proteomes" id="UP000006362">
    <property type="component" value="Plasmid pTHEAM01"/>
</dbReference>
<sequence length="405" mass="44710">MRKLLTVAVGVVVGTVAAAYAAGPVYTIPADYEKMKKVVEGLAGTTNLSTLSDTQAQNAGANVKAFVEGATGKSTTSTYSPTYFRYYGANYRNFVWGAANADPGSSTNNALFKTVGNNYRNFTVNAAGVGVQDGRTYLFQFAGRNYRNLAQGLTGLGITDYRYYYYNYAGRNVKNLAEGQTGLSIRDYRYWYYRNAGANYKSLAQGLANGQSITYDPYSSYNNYQQTKMQQFKQRADQTFYDMYLNPNGMKKAFTTMDTSITSKTAGLTPISTNNKAEFDGASGGIVAAKTIIDAADTYYPLTYFVGIPSGYPSAVKKIPYQKHWWERYAVLYDSKGIVAYAGMFDPRYGPRVPDELKKIGVTGGGGLTWWKAYYGCAPGYKYIGSYGLCLRDDYDYSNGLIIKK</sequence>
<reference evidence="2" key="1">
    <citation type="submission" date="2011-01" db="EMBL/GenBank/DDBJ databases">
        <title>Complete sequence of plasmid of Thermovibrio ammonificans HB-1.</title>
        <authorList>
            <consortium name="US DOE Joint Genome Institute"/>
            <person name="Lucas S."/>
            <person name="Copeland A."/>
            <person name="Lapidus A."/>
            <person name="Cheng J.-F."/>
            <person name="Goodwin L."/>
            <person name="Pitluck S."/>
            <person name="Davenport K."/>
            <person name="Detter J.C."/>
            <person name="Han C."/>
            <person name="Tapia R."/>
            <person name="Land M."/>
            <person name="Hauser L."/>
            <person name="Kyrpides N."/>
            <person name="Ivanova N."/>
            <person name="Ovchinnikova G."/>
            <person name="Vetriani C."/>
            <person name="Woyke T."/>
        </authorList>
    </citation>
    <scope>NUCLEOTIDE SEQUENCE [LARGE SCALE GENOMIC DNA]</scope>
    <source>
        <strain evidence="2">HB-1</strain>
        <plasmid evidence="2">pTHEAM01</plasmid>
    </source>
</reference>
<keyword evidence="2" id="KW-0614">Plasmid</keyword>
<proteinExistence type="predicted"/>
<keyword evidence="1" id="KW-0732">Signal</keyword>
<evidence type="ECO:0000256" key="1">
    <source>
        <dbReference type="SAM" id="SignalP"/>
    </source>
</evidence>
<evidence type="ECO:0000313" key="2">
    <source>
        <dbReference type="EMBL" id="ADU97753.1"/>
    </source>
</evidence>
<feature type="signal peptide" evidence="1">
    <location>
        <begin position="1"/>
        <end position="21"/>
    </location>
</feature>
<gene>
    <name evidence="2" type="ordered locus">Theam_1797</name>
</gene>
<feature type="chain" id="PRO_5003227294" evidence="1">
    <location>
        <begin position="22"/>
        <end position="405"/>
    </location>
</feature>
<geneLocation type="plasmid" evidence="2 3">
    <name>pTHEAM01</name>
</geneLocation>
<protein>
    <submittedName>
        <fullName evidence="2">Uncharacterized protein</fullName>
    </submittedName>
</protein>
<accession>E8T6T0</accession>